<accession>A0ABP1E9B3</accession>
<gene>
    <name evidence="2" type="ORF">GFSPODELE1_LOCUS10438</name>
</gene>
<protein>
    <submittedName>
        <fullName evidence="2">Uncharacterized protein</fullName>
    </submittedName>
</protein>
<name>A0ABP1E9B3_9APHY</name>
<evidence type="ECO:0000256" key="1">
    <source>
        <dbReference type="SAM" id="MobiDB-lite"/>
    </source>
</evidence>
<evidence type="ECO:0000313" key="2">
    <source>
        <dbReference type="EMBL" id="CAL1715797.1"/>
    </source>
</evidence>
<sequence>MRLEELYDDWFCRAKIAQQYHHDFEHFIWMLPWAVLCYEDNYRKKPPNPVGGYKLYHHIPFRWIMVCDKSRIPCQSRLSPQARALGRWRRARGVIASRYVYRPALLHSRAALCQTVGLSFPEDYPLTIPQLPNPKLDHNEDSDNTEYCLLE</sequence>
<reference evidence="3" key="1">
    <citation type="submission" date="2024-04" db="EMBL/GenBank/DDBJ databases">
        <authorList>
            <person name="Shaw F."/>
            <person name="Minotto A."/>
        </authorList>
    </citation>
    <scope>NUCLEOTIDE SEQUENCE [LARGE SCALE GENOMIC DNA]</scope>
</reference>
<keyword evidence="3" id="KW-1185">Reference proteome</keyword>
<dbReference type="Proteomes" id="UP001497453">
    <property type="component" value="Chromosome 9"/>
</dbReference>
<dbReference type="EMBL" id="OZ037952">
    <property type="protein sequence ID" value="CAL1715797.1"/>
    <property type="molecule type" value="Genomic_DNA"/>
</dbReference>
<feature type="region of interest" description="Disordered" evidence="1">
    <location>
        <begin position="131"/>
        <end position="151"/>
    </location>
</feature>
<organism evidence="2 3">
    <name type="scientific">Somion occarium</name>
    <dbReference type="NCBI Taxonomy" id="3059160"/>
    <lineage>
        <taxon>Eukaryota</taxon>
        <taxon>Fungi</taxon>
        <taxon>Dikarya</taxon>
        <taxon>Basidiomycota</taxon>
        <taxon>Agaricomycotina</taxon>
        <taxon>Agaricomycetes</taxon>
        <taxon>Polyporales</taxon>
        <taxon>Cerrenaceae</taxon>
        <taxon>Somion</taxon>
    </lineage>
</organism>
<evidence type="ECO:0000313" key="3">
    <source>
        <dbReference type="Proteomes" id="UP001497453"/>
    </source>
</evidence>
<proteinExistence type="predicted"/>